<evidence type="ECO:0000259" key="4">
    <source>
        <dbReference type="PROSITE" id="PS50893"/>
    </source>
</evidence>
<dbReference type="Pfam" id="PF00005">
    <property type="entry name" value="ABC_tran"/>
    <property type="match status" value="1"/>
</dbReference>
<dbReference type="GO" id="GO:0005886">
    <property type="term" value="C:plasma membrane"/>
    <property type="evidence" value="ECO:0007669"/>
    <property type="project" value="TreeGrafter"/>
</dbReference>
<evidence type="ECO:0000256" key="1">
    <source>
        <dbReference type="ARBA" id="ARBA00022448"/>
    </source>
</evidence>
<dbReference type="GO" id="GO:0016887">
    <property type="term" value="F:ATP hydrolysis activity"/>
    <property type="evidence" value="ECO:0007669"/>
    <property type="project" value="InterPro"/>
</dbReference>
<evidence type="ECO:0000313" key="5">
    <source>
        <dbReference type="EMBL" id="MBD3365709.1"/>
    </source>
</evidence>
<dbReference type="Proteomes" id="UP000630660">
    <property type="component" value="Unassembled WGS sequence"/>
</dbReference>
<dbReference type="CDD" id="cd03219">
    <property type="entry name" value="ABC_Mj1267_LivG_branched"/>
    <property type="match status" value="1"/>
</dbReference>
<dbReference type="GO" id="GO:1903806">
    <property type="term" value="P:L-isoleucine import across plasma membrane"/>
    <property type="evidence" value="ECO:0007669"/>
    <property type="project" value="TreeGrafter"/>
</dbReference>
<dbReference type="GO" id="GO:0005524">
    <property type="term" value="F:ATP binding"/>
    <property type="evidence" value="ECO:0007669"/>
    <property type="project" value="UniProtKB-KW"/>
</dbReference>
<dbReference type="SMART" id="SM00382">
    <property type="entry name" value="AAA"/>
    <property type="match status" value="1"/>
</dbReference>
<dbReference type="GO" id="GO:0042941">
    <property type="term" value="P:D-alanine transmembrane transport"/>
    <property type="evidence" value="ECO:0007669"/>
    <property type="project" value="TreeGrafter"/>
</dbReference>
<proteinExistence type="predicted"/>
<dbReference type="GO" id="GO:0005304">
    <property type="term" value="F:L-valine transmembrane transporter activity"/>
    <property type="evidence" value="ECO:0007669"/>
    <property type="project" value="TreeGrafter"/>
</dbReference>
<protein>
    <submittedName>
        <fullName evidence="5">ATP-binding cassette domain-containing protein</fullName>
    </submittedName>
</protein>
<keyword evidence="1" id="KW-0813">Transport</keyword>
<sequence length="250" mass="27848">MNETPLFEVRHIHKRFGDRVVLEDISLCFPEGRLSGIMGPNGAGKTTCFHVLTGRYKPNRGTILFAGEDITGLPPRVIARKGVSRSFQIINLFDEYTALDNVLIAVPEVRARGFNVIHNVGRGSTEMDKAEAILERVGLKGKEYEHSKSLPYGDRRALEIAVALATEPCILFLDEPTSGMGTEATARLMELVTELKQFYTIVIIEHDMRFLFKLADKISVIHWGQVIAEGTPDELRANKWVQASNLGQLA</sequence>
<dbReference type="PANTHER" id="PTHR45772">
    <property type="entry name" value="CONSERVED COMPONENT OF ABC TRANSPORTER FOR NATURAL AMINO ACIDS-RELATED"/>
    <property type="match status" value="1"/>
</dbReference>
<dbReference type="SUPFAM" id="SSF52540">
    <property type="entry name" value="P-loop containing nucleoside triphosphate hydrolases"/>
    <property type="match status" value="1"/>
</dbReference>
<evidence type="ECO:0000313" key="6">
    <source>
        <dbReference type="Proteomes" id="UP000630660"/>
    </source>
</evidence>
<name>A0A9D5KBH5_UNCW3</name>
<dbReference type="GO" id="GO:0015192">
    <property type="term" value="F:L-phenylalanine transmembrane transporter activity"/>
    <property type="evidence" value="ECO:0007669"/>
    <property type="project" value="TreeGrafter"/>
</dbReference>
<dbReference type="GO" id="GO:0015808">
    <property type="term" value="P:L-alanine transport"/>
    <property type="evidence" value="ECO:0007669"/>
    <property type="project" value="TreeGrafter"/>
</dbReference>
<dbReference type="GO" id="GO:1903805">
    <property type="term" value="P:L-valine import across plasma membrane"/>
    <property type="evidence" value="ECO:0007669"/>
    <property type="project" value="TreeGrafter"/>
</dbReference>
<reference evidence="5" key="1">
    <citation type="submission" date="2019-11" db="EMBL/GenBank/DDBJ databases">
        <title>Microbial mats filling the niche in hypersaline microbial mats.</title>
        <authorList>
            <person name="Wong H.L."/>
            <person name="Macleod F.I."/>
            <person name="White R.A. III"/>
            <person name="Burns B.P."/>
        </authorList>
    </citation>
    <scope>NUCLEOTIDE SEQUENCE</scope>
    <source>
        <strain evidence="5">Bin_327</strain>
    </source>
</reference>
<keyword evidence="3 5" id="KW-0067">ATP-binding</keyword>
<evidence type="ECO:0000256" key="2">
    <source>
        <dbReference type="ARBA" id="ARBA00022741"/>
    </source>
</evidence>
<dbReference type="InterPro" id="IPR003439">
    <property type="entry name" value="ABC_transporter-like_ATP-bd"/>
</dbReference>
<dbReference type="AlphaFoldDB" id="A0A9D5KBH5"/>
<dbReference type="Gene3D" id="3.40.50.300">
    <property type="entry name" value="P-loop containing nucleotide triphosphate hydrolases"/>
    <property type="match status" value="1"/>
</dbReference>
<dbReference type="GO" id="GO:0015188">
    <property type="term" value="F:L-isoleucine transmembrane transporter activity"/>
    <property type="evidence" value="ECO:0007669"/>
    <property type="project" value="TreeGrafter"/>
</dbReference>
<organism evidence="5 6">
    <name type="scientific">candidate division WOR-3 bacterium</name>
    <dbReference type="NCBI Taxonomy" id="2052148"/>
    <lineage>
        <taxon>Bacteria</taxon>
        <taxon>Bacteria division WOR-3</taxon>
    </lineage>
</organism>
<dbReference type="PROSITE" id="PS50893">
    <property type="entry name" value="ABC_TRANSPORTER_2"/>
    <property type="match status" value="1"/>
</dbReference>
<dbReference type="InterPro" id="IPR051120">
    <property type="entry name" value="ABC_AA/LPS_Transport"/>
</dbReference>
<keyword evidence="2" id="KW-0547">Nucleotide-binding</keyword>
<dbReference type="EMBL" id="WJKJ01000363">
    <property type="protein sequence ID" value="MBD3365709.1"/>
    <property type="molecule type" value="Genomic_DNA"/>
</dbReference>
<evidence type="ECO:0000256" key="3">
    <source>
        <dbReference type="ARBA" id="ARBA00022840"/>
    </source>
</evidence>
<dbReference type="PANTHER" id="PTHR45772:SF7">
    <property type="entry name" value="AMINO ACID ABC TRANSPORTER ATP-BINDING PROTEIN"/>
    <property type="match status" value="1"/>
</dbReference>
<dbReference type="InterPro" id="IPR027417">
    <property type="entry name" value="P-loop_NTPase"/>
</dbReference>
<dbReference type="InterPro" id="IPR003593">
    <property type="entry name" value="AAA+_ATPase"/>
</dbReference>
<feature type="domain" description="ABC transporter" evidence="4">
    <location>
        <begin position="7"/>
        <end position="248"/>
    </location>
</feature>
<accession>A0A9D5KBH5</accession>
<gene>
    <name evidence="5" type="ORF">GF359_10895</name>
</gene>
<comment type="caution">
    <text evidence="5">The sequence shown here is derived from an EMBL/GenBank/DDBJ whole genome shotgun (WGS) entry which is preliminary data.</text>
</comment>